<organism evidence="2 3">
    <name type="scientific">Devosia aurantiaca</name>
    <dbReference type="NCBI Taxonomy" id="2714858"/>
    <lineage>
        <taxon>Bacteria</taxon>
        <taxon>Pseudomonadati</taxon>
        <taxon>Pseudomonadota</taxon>
        <taxon>Alphaproteobacteria</taxon>
        <taxon>Hyphomicrobiales</taxon>
        <taxon>Devosiaceae</taxon>
        <taxon>Devosia</taxon>
    </lineage>
</organism>
<proteinExistence type="predicted"/>
<dbReference type="AlphaFoldDB" id="A0A6M1SPN1"/>
<dbReference type="InterPro" id="IPR005117">
    <property type="entry name" value="NiRdtase/SiRdtase_haem-b_fer"/>
</dbReference>
<dbReference type="EMBL" id="JAALFG010000003">
    <property type="protein sequence ID" value="NGP18624.1"/>
    <property type="molecule type" value="Genomic_DNA"/>
</dbReference>
<evidence type="ECO:0000313" key="2">
    <source>
        <dbReference type="EMBL" id="NGP18624.1"/>
    </source>
</evidence>
<dbReference type="InterPro" id="IPR036136">
    <property type="entry name" value="Nit/Sulf_reduc_fer-like_dom_sf"/>
</dbReference>
<accession>A0A6M1SPN1</accession>
<comment type="caution">
    <text evidence="2">The sequence shown here is derived from an EMBL/GenBank/DDBJ whole genome shotgun (WGS) entry which is preliminary data.</text>
</comment>
<dbReference type="GO" id="GO:0016491">
    <property type="term" value="F:oxidoreductase activity"/>
    <property type="evidence" value="ECO:0007669"/>
    <property type="project" value="InterPro"/>
</dbReference>
<dbReference type="SUPFAM" id="SSF55124">
    <property type="entry name" value="Nitrite/Sulfite reductase N-terminal domain-like"/>
    <property type="match status" value="1"/>
</dbReference>
<feature type="domain" description="Nitrite/Sulfite reductase ferredoxin-like" evidence="1">
    <location>
        <begin position="22"/>
        <end position="87"/>
    </location>
</feature>
<gene>
    <name evidence="2" type="ORF">G5575_14070</name>
</gene>
<sequence length="149" mass="16115">MADLLDIVDFARRGACPTLDAPMQTGDGLLARVRIAGGRVSPSQLAGLARLAMQHGNGLVEVTARGNLQVRGLSEDSSAPFAAAVTELVPVETGLVIDVSPIAGRILSSWLVQLIWRRRSGQKCKILSTCWVRRSAWLSKAADRSRWPR</sequence>
<dbReference type="RefSeq" id="WP_164534878.1">
    <property type="nucleotide sequence ID" value="NZ_JAALFG010000003.1"/>
</dbReference>
<reference evidence="2 3" key="2">
    <citation type="submission" date="2020-03" db="EMBL/GenBank/DDBJ databases">
        <title>Devosia chinhatensis sp. nov., isolated from a hexachlorocyclohexane (HCH) dump site in India.</title>
        <authorList>
            <person name="Kumar M."/>
            <person name="Lal R."/>
        </authorList>
    </citation>
    <scope>NUCLEOTIDE SEQUENCE [LARGE SCALE GENOMIC DNA]</scope>
    <source>
        <strain evidence="2 3">H239</strain>
    </source>
</reference>
<evidence type="ECO:0000259" key="1">
    <source>
        <dbReference type="Pfam" id="PF03460"/>
    </source>
</evidence>
<name>A0A6M1SPN1_9HYPH</name>
<dbReference type="Pfam" id="PF03460">
    <property type="entry name" value="NIR_SIR_ferr"/>
    <property type="match status" value="1"/>
</dbReference>
<protein>
    <recommendedName>
        <fullName evidence="1">Nitrite/Sulfite reductase ferredoxin-like domain-containing protein</fullName>
    </recommendedName>
</protein>
<evidence type="ECO:0000313" key="3">
    <source>
        <dbReference type="Proteomes" id="UP000474802"/>
    </source>
</evidence>
<keyword evidence="3" id="KW-1185">Reference proteome</keyword>
<reference evidence="2 3" key="1">
    <citation type="submission" date="2020-02" db="EMBL/GenBank/DDBJ databases">
        <authorList>
            <person name="Khan S.A."/>
            <person name="Jeon C.O."/>
            <person name="Chun B.H."/>
        </authorList>
    </citation>
    <scope>NUCLEOTIDE SEQUENCE [LARGE SCALE GENOMIC DNA]</scope>
    <source>
        <strain evidence="2 3">H239</strain>
    </source>
</reference>
<dbReference type="Proteomes" id="UP000474802">
    <property type="component" value="Unassembled WGS sequence"/>
</dbReference>
<dbReference type="Gene3D" id="3.90.480.20">
    <property type="match status" value="1"/>
</dbReference>